<feature type="compositionally biased region" description="Basic residues" evidence="1">
    <location>
        <begin position="168"/>
        <end position="183"/>
    </location>
</feature>
<feature type="region of interest" description="Disordered" evidence="1">
    <location>
        <begin position="253"/>
        <end position="278"/>
    </location>
</feature>
<evidence type="ECO:0000256" key="1">
    <source>
        <dbReference type="SAM" id="MobiDB-lite"/>
    </source>
</evidence>
<dbReference type="OrthoDB" id="3598281at2759"/>
<accession>A0A6A6ZLX8</accession>
<evidence type="ECO:0000313" key="2">
    <source>
        <dbReference type="EMBL" id="KAF2821247.1"/>
    </source>
</evidence>
<gene>
    <name evidence="2" type="ORF">CC86DRAFT_111339</name>
</gene>
<reference evidence="2" key="1">
    <citation type="journal article" date="2020" name="Stud. Mycol.">
        <title>101 Dothideomycetes genomes: a test case for predicting lifestyles and emergence of pathogens.</title>
        <authorList>
            <person name="Haridas S."/>
            <person name="Albert R."/>
            <person name="Binder M."/>
            <person name="Bloem J."/>
            <person name="Labutti K."/>
            <person name="Salamov A."/>
            <person name="Andreopoulos B."/>
            <person name="Baker S."/>
            <person name="Barry K."/>
            <person name="Bills G."/>
            <person name="Bluhm B."/>
            <person name="Cannon C."/>
            <person name="Castanera R."/>
            <person name="Culley D."/>
            <person name="Daum C."/>
            <person name="Ezra D."/>
            <person name="Gonzalez J."/>
            <person name="Henrissat B."/>
            <person name="Kuo A."/>
            <person name="Liang C."/>
            <person name="Lipzen A."/>
            <person name="Lutzoni F."/>
            <person name="Magnuson J."/>
            <person name="Mondo S."/>
            <person name="Nolan M."/>
            <person name="Ohm R."/>
            <person name="Pangilinan J."/>
            <person name="Park H.-J."/>
            <person name="Ramirez L."/>
            <person name="Alfaro M."/>
            <person name="Sun H."/>
            <person name="Tritt A."/>
            <person name="Yoshinaga Y."/>
            <person name="Zwiers L.-H."/>
            <person name="Turgeon B."/>
            <person name="Goodwin S."/>
            <person name="Spatafora J."/>
            <person name="Crous P."/>
            <person name="Grigoriev I."/>
        </authorList>
    </citation>
    <scope>NUCLEOTIDE SEQUENCE</scope>
    <source>
        <strain evidence="2">CBS 113818</strain>
    </source>
</reference>
<proteinExistence type="predicted"/>
<sequence>MTQCIAFVSRDELPALLRRNLGDERFNYTTESNILSPVAQVIRPLYQRTLQQGCSVPSGCKYDILANHLRDLAVPEQPGEPVTSPFAMNMTNDSFLCWRSACDSFNQEGMRALEDFAMVTQYLVNQGDYATIEHIRFRQELEGLLPAFEESLATVQRQFPGQEDHPHHASSPKKSKSKSKSKSKGGSDSAVMHPPASLPNLSNVQRFMAAPPRVLARASSTFPTLPLQYGRPISQSFQQDGIPHMPYSNFRARATTAGPANPQDGPAKSQDMSWSGQH</sequence>
<evidence type="ECO:0000313" key="3">
    <source>
        <dbReference type="Proteomes" id="UP000799424"/>
    </source>
</evidence>
<dbReference type="AlphaFoldDB" id="A0A6A6ZLX8"/>
<feature type="region of interest" description="Disordered" evidence="1">
    <location>
        <begin position="159"/>
        <end position="198"/>
    </location>
</feature>
<keyword evidence="3" id="KW-1185">Reference proteome</keyword>
<protein>
    <submittedName>
        <fullName evidence="2">Uncharacterized protein</fullName>
    </submittedName>
</protein>
<dbReference type="Proteomes" id="UP000799424">
    <property type="component" value="Unassembled WGS sequence"/>
</dbReference>
<name>A0A6A6ZLX8_9PLEO</name>
<organism evidence="2 3">
    <name type="scientific">Ophiobolus disseminans</name>
    <dbReference type="NCBI Taxonomy" id="1469910"/>
    <lineage>
        <taxon>Eukaryota</taxon>
        <taxon>Fungi</taxon>
        <taxon>Dikarya</taxon>
        <taxon>Ascomycota</taxon>
        <taxon>Pezizomycotina</taxon>
        <taxon>Dothideomycetes</taxon>
        <taxon>Pleosporomycetidae</taxon>
        <taxon>Pleosporales</taxon>
        <taxon>Pleosporineae</taxon>
        <taxon>Phaeosphaeriaceae</taxon>
        <taxon>Ophiobolus</taxon>
    </lineage>
</organism>
<dbReference type="EMBL" id="MU006238">
    <property type="protein sequence ID" value="KAF2821247.1"/>
    <property type="molecule type" value="Genomic_DNA"/>
</dbReference>